<evidence type="ECO:0000313" key="4">
    <source>
        <dbReference type="Proteomes" id="UP000198891"/>
    </source>
</evidence>
<dbReference type="STRING" id="381665.SAMN05216554_1589"/>
<accession>A0A1H3MWI0</accession>
<dbReference type="OrthoDB" id="7808807at2"/>
<evidence type="ECO:0000313" key="3">
    <source>
        <dbReference type="EMBL" id="SDY80848.1"/>
    </source>
</evidence>
<dbReference type="Proteomes" id="UP000198891">
    <property type="component" value="Unassembled WGS sequence"/>
</dbReference>
<feature type="chain" id="PRO_5038902995" evidence="1">
    <location>
        <begin position="22"/>
        <end position="348"/>
    </location>
</feature>
<dbReference type="Pfam" id="PF09084">
    <property type="entry name" value="NMT1"/>
    <property type="match status" value="1"/>
</dbReference>
<name>A0A1H3MWI0_9MICO</name>
<proteinExistence type="predicted"/>
<reference evidence="3 4" key="1">
    <citation type="submission" date="2016-10" db="EMBL/GenBank/DDBJ databases">
        <authorList>
            <person name="de Groot N.N."/>
        </authorList>
    </citation>
    <scope>NUCLEOTIDE SEQUENCE [LARGE SCALE GENOMIC DNA]</scope>
    <source>
        <strain evidence="3 4">CGMCC 4.3491</strain>
    </source>
</reference>
<dbReference type="EMBL" id="FNPZ01000001">
    <property type="protein sequence ID" value="SDY80848.1"/>
    <property type="molecule type" value="Genomic_DNA"/>
</dbReference>
<dbReference type="AlphaFoldDB" id="A0A1H3MWI0"/>
<sequence>MSRTTKALALTASVGLLAGLAACSSGSSGSEASSAAPADADHITIQLDYQPRGLHAPLFVADEKGFFADEGIVVDDILTGAGSGDTLRLVGQGQGDFGVADLPTLVVARSQGVPVKALAATNQTSPLAMCAKADKFTLDTPDDLKGLSVGVQASGSTYVFYKALLAANGIDASALTELSVSPPYESYLVTDQVDTVPCYTDAEVPILQEAAGDLSILLGSDWGYDTYGTGIFTSDEMIEKNPDLVQRFIDAYLKGLQYTIDNPEEAAGILAASDPQLAGNEELYTEQIQADIDNTFTSADTEADGLGTMNDETWQKTIDLLFEQKVIESEPTVTDVQDPQFVAADTTD</sequence>
<organism evidence="3 4">
    <name type="scientific">Herbiconiux ginsengi</name>
    <dbReference type="NCBI Taxonomy" id="381665"/>
    <lineage>
        <taxon>Bacteria</taxon>
        <taxon>Bacillati</taxon>
        <taxon>Actinomycetota</taxon>
        <taxon>Actinomycetes</taxon>
        <taxon>Micrococcales</taxon>
        <taxon>Microbacteriaceae</taxon>
        <taxon>Herbiconiux</taxon>
    </lineage>
</organism>
<gene>
    <name evidence="3" type="ORF">SAMN05216554_1589</name>
</gene>
<evidence type="ECO:0000259" key="2">
    <source>
        <dbReference type="Pfam" id="PF09084"/>
    </source>
</evidence>
<dbReference type="RefSeq" id="WP_092551063.1">
    <property type="nucleotide sequence ID" value="NZ_FNPZ01000001.1"/>
</dbReference>
<dbReference type="InterPro" id="IPR015168">
    <property type="entry name" value="SsuA/THI5"/>
</dbReference>
<dbReference type="PANTHER" id="PTHR31528">
    <property type="entry name" value="4-AMINO-5-HYDROXYMETHYL-2-METHYLPYRIMIDINE PHOSPHATE SYNTHASE THI11-RELATED"/>
    <property type="match status" value="1"/>
</dbReference>
<dbReference type="SUPFAM" id="SSF53850">
    <property type="entry name" value="Periplasmic binding protein-like II"/>
    <property type="match status" value="1"/>
</dbReference>
<keyword evidence="4" id="KW-1185">Reference proteome</keyword>
<dbReference type="PROSITE" id="PS51257">
    <property type="entry name" value="PROKAR_LIPOPROTEIN"/>
    <property type="match status" value="1"/>
</dbReference>
<dbReference type="PANTHER" id="PTHR31528:SF15">
    <property type="entry name" value="RIBOFLAVIN-BINDING PROTEIN RIBY"/>
    <property type="match status" value="1"/>
</dbReference>
<dbReference type="InterPro" id="IPR027939">
    <property type="entry name" value="NMT1/THI5"/>
</dbReference>
<protein>
    <submittedName>
        <fullName evidence="3">NitT/TauT family transport system substrate-binding protein</fullName>
    </submittedName>
</protein>
<dbReference type="Gene3D" id="3.40.190.10">
    <property type="entry name" value="Periplasmic binding protein-like II"/>
    <property type="match status" value="2"/>
</dbReference>
<keyword evidence="1" id="KW-0732">Signal</keyword>
<evidence type="ECO:0000256" key="1">
    <source>
        <dbReference type="SAM" id="SignalP"/>
    </source>
</evidence>
<dbReference type="GO" id="GO:0009228">
    <property type="term" value="P:thiamine biosynthetic process"/>
    <property type="evidence" value="ECO:0007669"/>
    <property type="project" value="InterPro"/>
</dbReference>
<feature type="signal peptide" evidence="1">
    <location>
        <begin position="1"/>
        <end position="21"/>
    </location>
</feature>
<feature type="domain" description="SsuA/THI5-like" evidence="2">
    <location>
        <begin position="55"/>
        <end position="266"/>
    </location>
</feature>